<dbReference type="Gramene" id="ONIVA02G39730.1">
    <property type="protein sequence ID" value="ONIVA02G39730.1"/>
    <property type="gene ID" value="ONIVA02G39730"/>
</dbReference>
<dbReference type="Proteomes" id="UP000006591">
    <property type="component" value="Chromosome 2"/>
</dbReference>
<dbReference type="EnsemblPlants" id="ONIVA02G39730.1">
    <property type="protein sequence ID" value="ONIVA02G39730.1"/>
    <property type="gene ID" value="ONIVA02G39730"/>
</dbReference>
<evidence type="ECO:0000313" key="3">
    <source>
        <dbReference type="Proteomes" id="UP000006591"/>
    </source>
</evidence>
<proteinExistence type="predicted"/>
<keyword evidence="3" id="KW-1185">Reference proteome</keyword>
<dbReference type="AlphaFoldDB" id="A0A0E0GEQ7"/>
<reference evidence="2" key="1">
    <citation type="submission" date="2015-04" db="UniProtKB">
        <authorList>
            <consortium name="EnsemblPlants"/>
        </authorList>
    </citation>
    <scope>IDENTIFICATION</scope>
    <source>
        <strain evidence="2">SL10</strain>
    </source>
</reference>
<name>A0A0E0GEQ7_ORYNI</name>
<evidence type="ECO:0000256" key="1">
    <source>
        <dbReference type="SAM" id="MobiDB-lite"/>
    </source>
</evidence>
<accession>A0A0E0GEQ7</accession>
<feature type="compositionally biased region" description="Gly residues" evidence="1">
    <location>
        <begin position="45"/>
        <end position="63"/>
    </location>
</feature>
<feature type="region of interest" description="Disordered" evidence="1">
    <location>
        <begin position="40"/>
        <end position="66"/>
    </location>
</feature>
<sequence length="120" mass="12687">MGDASSAMKTSAADKLIKDDYCSRDGDEDDEFDEMHALSQIETPSGGGGRFGARGAAGGGEGDLGARRSCRWVWCGFRRTKTGRRRTPVQGSRMSRLSVTLSGGRSGASILPGCVLVLSR</sequence>
<protein>
    <submittedName>
        <fullName evidence="2">Uncharacterized protein</fullName>
    </submittedName>
</protein>
<evidence type="ECO:0000313" key="2">
    <source>
        <dbReference type="EnsemblPlants" id="ONIVA02G39730.1"/>
    </source>
</evidence>
<dbReference type="HOGENOM" id="CLU_2053452_0_0_1"/>
<organism evidence="2">
    <name type="scientific">Oryza nivara</name>
    <name type="common">Indian wild rice</name>
    <name type="synonym">Oryza sativa f. spontanea</name>
    <dbReference type="NCBI Taxonomy" id="4536"/>
    <lineage>
        <taxon>Eukaryota</taxon>
        <taxon>Viridiplantae</taxon>
        <taxon>Streptophyta</taxon>
        <taxon>Embryophyta</taxon>
        <taxon>Tracheophyta</taxon>
        <taxon>Spermatophyta</taxon>
        <taxon>Magnoliopsida</taxon>
        <taxon>Liliopsida</taxon>
        <taxon>Poales</taxon>
        <taxon>Poaceae</taxon>
        <taxon>BOP clade</taxon>
        <taxon>Oryzoideae</taxon>
        <taxon>Oryzeae</taxon>
        <taxon>Oryzinae</taxon>
        <taxon>Oryza</taxon>
    </lineage>
</organism>
<reference evidence="2" key="2">
    <citation type="submission" date="2018-04" db="EMBL/GenBank/DDBJ databases">
        <title>OnivRS2 (Oryza nivara Reference Sequence Version 2).</title>
        <authorList>
            <person name="Zhang J."/>
            <person name="Kudrna D."/>
            <person name="Lee S."/>
            <person name="Talag J."/>
            <person name="Rajasekar S."/>
            <person name="Welchert J."/>
            <person name="Hsing Y.-I."/>
            <person name="Wing R.A."/>
        </authorList>
    </citation>
    <scope>NUCLEOTIDE SEQUENCE [LARGE SCALE GENOMIC DNA]</scope>
    <source>
        <strain evidence="2">SL10</strain>
    </source>
</reference>